<dbReference type="GO" id="GO:0033745">
    <property type="term" value="F:L-methionine-(R)-S-oxide reductase activity"/>
    <property type="evidence" value="ECO:0007669"/>
    <property type="project" value="TreeGrafter"/>
</dbReference>
<dbReference type="RefSeq" id="WP_071177288.1">
    <property type="nucleotide sequence ID" value="NZ_CP017831.1"/>
</dbReference>
<dbReference type="InterPro" id="IPR003018">
    <property type="entry name" value="GAF"/>
</dbReference>
<organism evidence="3 4">
    <name type="scientific">Butyrivibrio hungatei</name>
    <dbReference type="NCBI Taxonomy" id="185008"/>
    <lineage>
        <taxon>Bacteria</taxon>
        <taxon>Bacillati</taxon>
        <taxon>Bacillota</taxon>
        <taxon>Clostridia</taxon>
        <taxon>Lachnospirales</taxon>
        <taxon>Lachnospiraceae</taxon>
        <taxon>Butyrivibrio</taxon>
    </lineage>
</organism>
<evidence type="ECO:0000256" key="1">
    <source>
        <dbReference type="ARBA" id="ARBA00038454"/>
    </source>
</evidence>
<name>A0A1D9P5E5_9FIRM</name>
<dbReference type="Proteomes" id="UP000179284">
    <property type="component" value="Chromosome I"/>
</dbReference>
<evidence type="ECO:0000313" key="4">
    <source>
        <dbReference type="Proteomes" id="UP000179284"/>
    </source>
</evidence>
<evidence type="ECO:0000313" key="3">
    <source>
        <dbReference type="EMBL" id="AOZ97713.1"/>
    </source>
</evidence>
<evidence type="ECO:0000259" key="2">
    <source>
        <dbReference type="Pfam" id="PF13185"/>
    </source>
</evidence>
<protein>
    <submittedName>
        <fullName evidence="3">GAF domain-containing protein</fullName>
    </submittedName>
</protein>
<feature type="domain" description="GAF" evidence="2">
    <location>
        <begin position="34"/>
        <end position="149"/>
    </location>
</feature>
<dbReference type="AlphaFoldDB" id="A0A1D9P5E5"/>
<reference evidence="4" key="1">
    <citation type="submission" date="2016-10" db="EMBL/GenBank/DDBJ databases">
        <title>The complete genome sequence of the rumen bacterium Butyrivibrio hungatei MB2003.</title>
        <authorList>
            <person name="Palevich N."/>
            <person name="Kelly W.J."/>
            <person name="Leahy S.C."/>
            <person name="Altermann E."/>
            <person name="Rakonjac J."/>
            <person name="Attwood G.T."/>
        </authorList>
    </citation>
    <scope>NUCLEOTIDE SEQUENCE [LARGE SCALE GENOMIC DNA]</scope>
    <source>
        <strain evidence="4">MB2003</strain>
    </source>
</reference>
<gene>
    <name evidence="3" type="ORF">bhn_I2681</name>
</gene>
<dbReference type="Gene3D" id="3.30.450.40">
    <property type="match status" value="1"/>
</dbReference>
<proteinExistence type="inferred from homology"/>
<dbReference type="PANTHER" id="PTHR21021">
    <property type="entry name" value="GAF/PUTATIVE CYTOSKELETAL PROTEIN"/>
    <property type="match status" value="1"/>
</dbReference>
<dbReference type="SUPFAM" id="SSF55781">
    <property type="entry name" value="GAF domain-like"/>
    <property type="match status" value="1"/>
</dbReference>
<keyword evidence="4" id="KW-1185">Reference proteome</keyword>
<comment type="similarity">
    <text evidence="1">Belongs to the free Met sulfoxide reductase family.</text>
</comment>
<sequence>MTDYKLLAAQIKVLAEDEPNFIPVLSNASALLYDNMEDLNWAGFYLMDKGSLLLGPFQGKVACIRIQLGKGVCGTAAGNDETQLVANVHEFAGHIACDSASNSEIVVPIHKDGKVVGVLDIDSPSLNRFNEEDKAGLELVVKTLEEVIDFSAVSFN</sequence>
<dbReference type="OrthoDB" id="9796252at2"/>
<dbReference type="EMBL" id="CP017831">
    <property type="protein sequence ID" value="AOZ97713.1"/>
    <property type="molecule type" value="Genomic_DNA"/>
</dbReference>
<dbReference type="PANTHER" id="PTHR21021:SF15">
    <property type="entry name" value="FREE METHIONINE-R-SULFOXIDE REDUCTASE"/>
    <property type="match status" value="1"/>
</dbReference>
<dbReference type="InterPro" id="IPR029016">
    <property type="entry name" value="GAF-like_dom_sf"/>
</dbReference>
<dbReference type="GO" id="GO:0005829">
    <property type="term" value="C:cytosol"/>
    <property type="evidence" value="ECO:0007669"/>
    <property type="project" value="TreeGrafter"/>
</dbReference>
<dbReference type="KEGG" id="bhu:bhn_I2681"/>
<accession>A0A1D9P5E5</accession>
<dbReference type="Pfam" id="PF13185">
    <property type="entry name" value="GAF_2"/>
    <property type="match status" value="1"/>
</dbReference>
<dbReference type="InterPro" id="IPR051330">
    <property type="entry name" value="Phosphatase_reg/MetRdx"/>
</dbReference>
<dbReference type="FunFam" id="3.30.450.40:FF:000008">
    <property type="entry name" value="GAF domain-containing proteins"/>
    <property type="match status" value="1"/>
</dbReference>